<comment type="caution">
    <text evidence="5">The sequence shown here is derived from an EMBL/GenBank/DDBJ whole genome shotgun (WGS) entry which is preliminary data.</text>
</comment>
<dbReference type="InterPro" id="IPR016639">
    <property type="entry name" value="GST_Omega/GSH"/>
</dbReference>
<evidence type="ECO:0000256" key="3">
    <source>
        <dbReference type="PIRSR" id="PIRSR015753-3"/>
    </source>
</evidence>
<feature type="domain" description="GST C-terminal" evidence="4">
    <location>
        <begin position="169"/>
        <end position="295"/>
    </location>
</feature>
<accession>A0A4R0R1H3</accession>
<keyword evidence="6" id="KW-1185">Reference proteome</keyword>
<dbReference type="EMBL" id="RWJN01000551">
    <property type="protein sequence ID" value="TCD60741.1"/>
    <property type="molecule type" value="Genomic_DNA"/>
</dbReference>
<name>A0A4R0R1H3_9APHY</name>
<dbReference type="InterPro" id="IPR036249">
    <property type="entry name" value="Thioredoxin-like_sf"/>
</dbReference>
<dbReference type="GO" id="GO:0005737">
    <property type="term" value="C:cytoplasm"/>
    <property type="evidence" value="ECO:0007669"/>
    <property type="project" value="TreeGrafter"/>
</dbReference>
<dbReference type="Proteomes" id="UP000292702">
    <property type="component" value="Unassembled WGS sequence"/>
</dbReference>
<dbReference type="InterPro" id="IPR047047">
    <property type="entry name" value="GST_Omega-like_C"/>
</dbReference>
<dbReference type="InterPro" id="IPR004045">
    <property type="entry name" value="Glutathione_S-Trfase_N"/>
</dbReference>
<dbReference type="SUPFAM" id="SSF52833">
    <property type="entry name" value="Thioredoxin-like"/>
    <property type="match status" value="1"/>
</dbReference>
<evidence type="ECO:0000313" key="5">
    <source>
        <dbReference type="EMBL" id="TCD60741.1"/>
    </source>
</evidence>
<feature type="binding site" evidence="2">
    <location>
        <position position="88"/>
    </location>
    <ligand>
        <name>glutathione</name>
        <dbReference type="ChEBI" id="CHEBI:57925"/>
    </ligand>
</feature>
<feature type="site" description="Lowers pKa of active site Cys" evidence="3">
    <location>
        <position position="250"/>
    </location>
</feature>
<evidence type="ECO:0000256" key="2">
    <source>
        <dbReference type="PIRSR" id="PIRSR015753-2"/>
    </source>
</evidence>
<dbReference type="InterPro" id="IPR040079">
    <property type="entry name" value="Glutathione_S-Trfase"/>
</dbReference>
<dbReference type="SFLD" id="SFLDS00019">
    <property type="entry name" value="Glutathione_Transferase_(cytos"/>
    <property type="match status" value="1"/>
</dbReference>
<evidence type="ECO:0000313" key="6">
    <source>
        <dbReference type="Proteomes" id="UP000292702"/>
    </source>
</evidence>
<feature type="active site" description="Proton donor/acceptor" evidence="1">
    <location>
        <position position="192"/>
    </location>
</feature>
<protein>
    <submittedName>
        <fullName evidence="5">S-glutathionyl-(Chloro)hydroquinone reductase</fullName>
    </submittedName>
</protein>
<dbReference type="STRING" id="92696.A0A4R0R1H3"/>
<dbReference type="InterPro" id="IPR036282">
    <property type="entry name" value="Glutathione-S-Trfase_C_sf"/>
</dbReference>
<organism evidence="5 6">
    <name type="scientific">Steccherinum ochraceum</name>
    <dbReference type="NCBI Taxonomy" id="92696"/>
    <lineage>
        <taxon>Eukaryota</taxon>
        <taxon>Fungi</taxon>
        <taxon>Dikarya</taxon>
        <taxon>Basidiomycota</taxon>
        <taxon>Agaricomycotina</taxon>
        <taxon>Agaricomycetes</taxon>
        <taxon>Polyporales</taxon>
        <taxon>Steccherinaceae</taxon>
        <taxon>Steccherinum</taxon>
    </lineage>
</organism>
<dbReference type="CDD" id="cd03190">
    <property type="entry name" value="GST_C_Omega_like"/>
    <property type="match status" value="1"/>
</dbReference>
<evidence type="ECO:0000256" key="1">
    <source>
        <dbReference type="PIRSR" id="PIRSR015753-1"/>
    </source>
</evidence>
<dbReference type="GO" id="GO:0004364">
    <property type="term" value="F:glutathione transferase activity"/>
    <property type="evidence" value="ECO:0007669"/>
    <property type="project" value="InterPro"/>
</dbReference>
<feature type="binding site" evidence="2">
    <location>
        <begin position="124"/>
        <end position="127"/>
    </location>
    <ligand>
        <name>glutathione</name>
        <dbReference type="ChEBI" id="CHEBI:57925"/>
    </ligand>
</feature>
<dbReference type="PROSITE" id="PS50405">
    <property type="entry name" value="GST_CTER"/>
    <property type="match status" value="1"/>
</dbReference>
<feature type="site" description="Lowers pKa of active site Cys" evidence="3">
    <location>
        <position position="295"/>
    </location>
</feature>
<feature type="active site" description="Nucleophile" evidence="1">
    <location>
        <position position="55"/>
    </location>
</feature>
<evidence type="ECO:0000259" key="4">
    <source>
        <dbReference type="PROSITE" id="PS50405"/>
    </source>
</evidence>
<dbReference type="InterPro" id="IPR010987">
    <property type="entry name" value="Glutathione-S-Trfase_C-like"/>
</dbReference>
<dbReference type="AlphaFoldDB" id="A0A4R0R1H3"/>
<dbReference type="SFLD" id="SFLDG01148">
    <property type="entry name" value="Xi_(cytGST)"/>
    <property type="match status" value="1"/>
</dbReference>
<dbReference type="PANTHER" id="PTHR32419:SF6">
    <property type="entry name" value="GLUTATHIONE S-TRANSFERASE OMEGA-LIKE 1-RELATED"/>
    <property type="match status" value="1"/>
</dbReference>
<dbReference type="PANTHER" id="PTHR32419">
    <property type="entry name" value="GLUTATHIONYL-HYDROQUINONE REDUCTASE"/>
    <property type="match status" value="1"/>
</dbReference>
<dbReference type="OrthoDB" id="2309723at2759"/>
<reference evidence="5 6" key="1">
    <citation type="submission" date="2018-11" db="EMBL/GenBank/DDBJ databases">
        <title>Genome assembly of Steccherinum ochraceum LE-BIN_3174, the white-rot fungus of the Steccherinaceae family (The Residual Polyporoid clade, Polyporales, Basidiomycota).</title>
        <authorList>
            <person name="Fedorova T.V."/>
            <person name="Glazunova O.A."/>
            <person name="Landesman E.O."/>
            <person name="Moiseenko K.V."/>
            <person name="Psurtseva N.V."/>
            <person name="Savinova O.S."/>
            <person name="Shakhova N.V."/>
            <person name="Tyazhelova T.V."/>
            <person name="Vasina D.V."/>
        </authorList>
    </citation>
    <scope>NUCLEOTIDE SEQUENCE [LARGE SCALE GENOMIC DNA]</scope>
    <source>
        <strain evidence="5 6">LE-BIN_3174</strain>
    </source>
</reference>
<gene>
    <name evidence="5" type="primary">ECM4_4</name>
    <name evidence="5" type="ORF">EIP91_009609</name>
</gene>
<dbReference type="SUPFAM" id="SSF47616">
    <property type="entry name" value="GST C-terminal domain-like"/>
    <property type="match status" value="1"/>
</dbReference>
<dbReference type="PIRSF" id="PIRSF015753">
    <property type="entry name" value="GST"/>
    <property type="match status" value="1"/>
</dbReference>
<dbReference type="Gene3D" id="3.40.30.10">
    <property type="entry name" value="Glutaredoxin"/>
    <property type="match status" value="1"/>
</dbReference>
<proteinExistence type="predicted"/>
<dbReference type="Gene3D" id="1.20.1050.10">
    <property type="match status" value="1"/>
</dbReference>
<dbReference type="Pfam" id="PF13409">
    <property type="entry name" value="GST_N_2"/>
    <property type="match status" value="1"/>
</dbReference>
<dbReference type="SFLD" id="SFLDG01206">
    <property type="entry name" value="Xi.1"/>
    <property type="match status" value="1"/>
</dbReference>
<dbReference type="Pfam" id="PF13410">
    <property type="entry name" value="GST_C_2"/>
    <property type="match status" value="1"/>
</dbReference>
<sequence length="319" mass="36279">MSTSQGSATHNATQPTVNKSGAFVRPASSFRDVIEKGGKFAPEKGRYHLYINYGCPWANRTLIVRKLKGLEEIIDVTVLSPRQYPEGWAFGDIDDFPLTEKDPLFGAQRLSEIYFKAEPNYTGRYTVPLLWDKKTNTIVNNESSEIIRTFNTAFNELLPADKAALDLYPEHLRTEIDALNDWVYETVNNGVYRAGFASSQEAYEEAVIKLFTSLDRLEKILQGKDYLVGGVLTEADVRLFTTIVRFDAAYFTNFKCNIRTIRDGYPAIHLWLRKLYWNNSAFKDSTFFDHIKKGYYDMAGLNPSRIVAVGMVPHILPLA</sequence>
<feature type="binding site" evidence="2">
    <location>
        <begin position="142"/>
        <end position="143"/>
    </location>
    <ligand>
        <name>glutathione</name>
        <dbReference type="ChEBI" id="CHEBI:57925"/>
    </ligand>
</feature>